<gene>
    <name evidence="1" type="ORF">METZ01_LOCUS378976</name>
</gene>
<evidence type="ECO:0000313" key="1">
    <source>
        <dbReference type="EMBL" id="SVD26122.1"/>
    </source>
</evidence>
<name>A0A382TWM6_9ZZZZ</name>
<sequence length="33" mass="3248">MLPPIVVVLGVGIAAAIIATGPKLEPQPPVSKA</sequence>
<proteinExistence type="predicted"/>
<dbReference type="EMBL" id="UINC01139524">
    <property type="protein sequence ID" value="SVD26122.1"/>
    <property type="molecule type" value="Genomic_DNA"/>
</dbReference>
<accession>A0A382TWM6</accession>
<feature type="non-terminal residue" evidence="1">
    <location>
        <position position="33"/>
    </location>
</feature>
<protein>
    <submittedName>
        <fullName evidence="1">Uncharacterized protein</fullName>
    </submittedName>
</protein>
<dbReference type="AlphaFoldDB" id="A0A382TWM6"/>
<reference evidence="1" key="1">
    <citation type="submission" date="2018-05" db="EMBL/GenBank/DDBJ databases">
        <authorList>
            <person name="Lanie J.A."/>
            <person name="Ng W.-L."/>
            <person name="Kazmierczak K.M."/>
            <person name="Andrzejewski T.M."/>
            <person name="Davidsen T.M."/>
            <person name="Wayne K.J."/>
            <person name="Tettelin H."/>
            <person name="Glass J.I."/>
            <person name="Rusch D."/>
            <person name="Podicherti R."/>
            <person name="Tsui H.-C.T."/>
            <person name="Winkler M.E."/>
        </authorList>
    </citation>
    <scope>NUCLEOTIDE SEQUENCE</scope>
</reference>
<organism evidence="1">
    <name type="scientific">marine metagenome</name>
    <dbReference type="NCBI Taxonomy" id="408172"/>
    <lineage>
        <taxon>unclassified sequences</taxon>
        <taxon>metagenomes</taxon>
        <taxon>ecological metagenomes</taxon>
    </lineage>
</organism>